<feature type="compositionally biased region" description="Low complexity" evidence="2">
    <location>
        <begin position="31"/>
        <end position="41"/>
    </location>
</feature>
<reference evidence="5" key="1">
    <citation type="submission" date="2020-08" db="EMBL/GenBank/DDBJ databases">
        <title>Genome public.</title>
        <authorList>
            <person name="Liu C."/>
            <person name="Sun Q."/>
        </authorList>
    </citation>
    <scope>NUCLEOTIDE SEQUENCE</scope>
    <source>
        <strain evidence="5">BX8</strain>
    </source>
</reference>
<feature type="transmembrane region" description="Helical" evidence="3">
    <location>
        <begin position="58"/>
        <end position="79"/>
    </location>
</feature>
<feature type="compositionally biased region" description="Polar residues" evidence="2">
    <location>
        <begin position="372"/>
        <end position="391"/>
    </location>
</feature>
<dbReference type="RefSeq" id="WP_186886723.1">
    <property type="nucleotide sequence ID" value="NZ_JACONZ010000001.1"/>
</dbReference>
<dbReference type="Proteomes" id="UP000659630">
    <property type="component" value="Unassembled WGS sequence"/>
</dbReference>
<dbReference type="InterPro" id="IPR004474">
    <property type="entry name" value="LytR_CpsA_psr"/>
</dbReference>
<keyword evidence="3" id="KW-0812">Transmembrane</keyword>
<keyword evidence="6" id="KW-1185">Reference proteome</keyword>
<dbReference type="Pfam" id="PF03816">
    <property type="entry name" value="LytR_cpsA_psr"/>
    <property type="match status" value="1"/>
</dbReference>
<organism evidence="5 6">
    <name type="scientific">Anaerofilum hominis</name>
    <dbReference type="NCBI Taxonomy" id="2763016"/>
    <lineage>
        <taxon>Bacteria</taxon>
        <taxon>Bacillati</taxon>
        <taxon>Bacillota</taxon>
        <taxon>Clostridia</taxon>
        <taxon>Eubacteriales</taxon>
        <taxon>Oscillospiraceae</taxon>
        <taxon>Anaerofilum</taxon>
    </lineage>
</organism>
<dbReference type="PANTHER" id="PTHR33392">
    <property type="entry name" value="POLYISOPRENYL-TEICHOIC ACID--PEPTIDOGLYCAN TEICHOIC ACID TRANSFERASE TAGU"/>
    <property type="match status" value="1"/>
</dbReference>
<dbReference type="Gene3D" id="3.40.630.190">
    <property type="entry name" value="LCP protein"/>
    <property type="match status" value="1"/>
</dbReference>
<comment type="similarity">
    <text evidence="1">Belongs to the LytR/CpsA/Psr (LCP) family.</text>
</comment>
<evidence type="ECO:0000256" key="1">
    <source>
        <dbReference type="ARBA" id="ARBA00006068"/>
    </source>
</evidence>
<comment type="caution">
    <text evidence="5">The sequence shown here is derived from an EMBL/GenBank/DDBJ whole genome shotgun (WGS) entry which is preliminary data.</text>
</comment>
<protein>
    <submittedName>
        <fullName evidence="5">LCP family protein</fullName>
    </submittedName>
</protein>
<name>A0A923I746_9FIRM</name>
<evidence type="ECO:0000256" key="3">
    <source>
        <dbReference type="SAM" id="Phobius"/>
    </source>
</evidence>
<feature type="compositionally biased region" description="Low complexity" evidence="2">
    <location>
        <begin position="398"/>
        <end position="409"/>
    </location>
</feature>
<dbReference type="PANTHER" id="PTHR33392:SF6">
    <property type="entry name" value="POLYISOPRENYL-TEICHOIC ACID--PEPTIDOGLYCAN TEICHOIC ACID TRANSFERASE TAGU"/>
    <property type="match status" value="1"/>
</dbReference>
<feature type="region of interest" description="Disordered" evidence="2">
    <location>
        <begin position="1"/>
        <end position="48"/>
    </location>
</feature>
<dbReference type="EMBL" id="JACONZ010000001">
    <property type="protein sequence ID" value="MBC5580364.1"/>
    <property type="molecule type" value="Genomic_DNA"/>
</dbReference>
<evidence type="ECO:0000259" key="4">
    <source>
        <dbReference type="Pfam" id="PF03816"/>
    </source>
</evidence>
<evidence type="ECO:0000313" key="6">
    <source>
        <dbReference type="Proteomes" id="UP000659630"/>
    </source>
</evidence>
<dbReference type="AlphaFoldDB" id="A0A923I746"/>
<sequence length="409" mass="44021">MAKKPTNPYYHPEEQRRGAPPRPVSPYSDQRAASPAQQRAAAARRKKAAKAKRRKRRLAVFAAVLLACAVLCVAVYNLLNNLVTGGGGVLPGEIGTEDALKGDVVNILCAGIDFEEGREYPNGMGFTDVILYVSFDMKANKISMLQIPRDTYIGEATTTGKINAVALQGKSEPPIAALATLINQQFKLPVDYYVTIDMDAFKAIVDAIGGIEVTVPFDITDDYGNTLHAGTQLIDGATAEFMVRQRHNYGNADIGRLEMQRYMYSALLKTFKSFPIKDILKVMPAYIQYVKTDINLAKMGSLATKVVKVPSENIVMFKVPGEACMVGSQSVFTVHLEATANILNSYFRPYSAPVPAAELSLIELQNTVPDVDSGTGQTMDSIDSGTAQWGQGNVDPNAAAGGSSSAPAA</sequence>
<dbReference type="InterPro" id="IPR050922">
    <property type="entry name" value="LytR/CpsA/Psr_CW_biosynth"/>
</dbReference>
<accession>A0A923I746</accession>
<keyword evidence="3" id="KW-0472">Membrane</keyword>
<gene>
    <name evidence="5" type="ORF">H8S23_02480</name>
</gene>
<feature type="domain" description="Cell envelope-related transcriptional attenuator" evidence="4">
    <location>
        <begin position="127"/>
        <end position="272"/>
    </location>
</feature>
<feature type="region of interest" description="Disordered" evidence="2">
    <location>
        <begin position="372"/>
        <end position="409"/>
    </location>
</feature>
<keyword evidence="3" id="KW-1133">Transmembrane helix</keyword>
<evidence type="ECO:0000313" key="5">
    <source>
        <dbReference type="EMBL" id="MBC5580364.1"/>
    </source>
</evidence>
<evidence type="ECO:0000256" key="2">
    <source>
        <dbReference type="SAM" id="MobiDB-lite"/>
    </source>
</evidence>
<dbReference type="NCBIfam" id="TIGR00350">
    <property type="entry name" value="lytR_cpsA_psr"/>
    <property type="match status" value="1"/>
</dbReference>
<proteinExistence type="inferred from homology"/>